<keyword evidence="5" id="KW-1185">Reference proteome</keyword>
<evidence type="ECO:0000313" key="5">
    <source>
        <dbReference type="Proteomes" id="UP000076480"/>
    </source>
</evidence>
<comment type="caution">
    <text evidence="4">The sequence shown here is derived from an EMBL/GenBank/DDBJ whole genome shotgun (WGS) entry which is preliminary data.</text>
</comment>
<dbReference type="PATRIC" id="fig|33960.6.peg.1055"/>
<dbReference type="EMBL" id="JYDC01000018">
    <property type="protein sequence ID" value="KZL42814.1"/>
    <property type="molecule type" value="Genomic_DNA"/>
</dbReference>
<dbReference type="PANTHER" id="PTHR33392">
    <property type="entry name" value="POLYISOPRENYL-TEICHOIC ACID--PEPTIDOGLYCAN TEICHOIC ACID TRANSFERASE TAGU"/>
    <property type="match status" value="1"/>
</dbReference>
<reference evidence="4 5" key="1">
    <citation type="submission" date="2015-02" db="EMBL/GenBank/DDBJ databases">
        <title>Draft genome sequence of Lactobacillus collinoides CUPV2371 isolated from a natural cider, the first genome sequence of a strain of this species.</title>
        <authorList>
            <person name="Puertas A.I."/>
            <person name="Spano G."/>
            <person name="Capozzi V."/>
            <person name="Lamontanara A."/>
            <person name="Orru L."/>
            <person name="Duenas M.T."/>
        </authorList>
    </citation>
    <scope>NUCLEOTIDE SEQUENCE [LARGE SCALE GENOMIC DNA]</scope>
    <source>
        <strain evidence="4 5">237</strain>
    </source>
</reference>
<evidence type="ECO:0000256" key="1">
    <source>
        <dbReference type="ARBA" id="ARBA00006068"/>
    </source>
</evidence>
<proteinExistence type="inferred from homology"/>
<evidence type="ECO:0000313" key="4">
    <source>
        <dbReference type="EMBL" id="KZL42814.1"/>
    </source>
</evidence>
<keyword evidence="2" id="KW-0812">Transmembrane</keyword>
<keyword evidence="2" id="KW-1133">Transmembrane helix</keyword>
<comment type="similarity">
    <text evidence="1">Belongs to the LytR/CpsA/Psr (LCP) family.</text>
</comment>
<evidence type="ECO:0000259" key="3">
    <source>
        <dbReference type="Pfam" id="PF03816"/>
    </source>
</evidence>
<dbReference type="Proteomes" id="UP000076480">
    <property type="component" value="Unassembled WGS sequence"/>
</dbReference>
<feature type="transmembrane region" description="Helical" evidence="2">
    <location>
        <begin position="21"/>
        <end position="46"/>
    </location>
</feature>
<feature type="domain" description="Cell envelope-related transcriptional attenuator" evidence="3">
    <location>
        <begin position="96"/>
        <end position="241"/>
    </location>
</feature>
<dbReference type="OrthoDB" id="27330at2"/>
<dbReference type="InterPro" id="IPR050922">
    <property type="entry name" value="LytR/CpsA/Psr_CW_biosynth"/>
</dbReference>
<organism evidence="4 5">
    <name type="scientific">Secundilactobacillus collinoides</name>
    <name type="common">Lactobacillus collinoides</name>
    <dbReference type="NCBI Taxonomy" id="33960"/>
    <lineage>
        <taxon>Bacteria</taxon>
        <taxon>Bacillati</taxon>
        <taxon>Bacillota</taxon>
        <taxon>Bacilli</taxon>
        <taxon>Lactobacillales</taxon>
        <taxon>Lactobacillaceae</taxon>
        <taxon>Secundilactobacillus</taxon>
    </lineage>
</organism>
<gene>
    <name evidence="4" type="ORF">TY91_03190</name>
</gene>
<dbReference type="Pfam" id="PF03816">
    <property type="entry name" value="LytR_cpsA_psr"/>
    <property type="match status" value="1"/>
</dbReference>
<sequence length="325" mass="36717">MGIQNIKHREHHSYHHRRKRYLKYIILAGVAILLIGMGSYVGYAWYKLSQTSQVIYKTSGAPKLRSASNVINKAKPVSILLLGTDTGALGRSYRGRTDTIMMMTINPKTQKTTLMSLPRDMKVDLPGYSAYSPAKINAAYTYGGTKETISTLQKYMNVPIDYYLLINMGGLEKAINKIGGLDIVSPLTFTYEGTKFTKNKAMHMNGKTALKFSRMRYDDPRGDYGRQQRQRLVIEALMRKSISYKTVLNNDFLVDIADEMKTDLTRSQLIKLALNYRHSGKNVKSEYVQGTSKKIGGQDFEVVSSVERLRATNILRKSLGLSLEK</sequence>
<protein>
    <submittedName>
        <fullName evidence="4">Transcriptional regulator</fullName>
    </submittedName>
</protein>
<dbReference type="PANTHER" id="PTHR33392:SF6">
    <property type="entry name" value="POLYISOPRENYL-TEICHOIC ACID--PEPTIDOGLYCAN TEICHOIC ACID TRANSFERASE TAGU"/>
    <property type="match status" value="1"/>
</dbReference>
<name>A0A161VKG3_SECCO</name>
<keyword evidence="2" id="KW-0472">Membrane</keyword>
<accession>A0A161VKG3</accession>
<dbReference type="RefSeq" id="WP_063285229.1">
    <property type="nucleotide sequence ID" value="NZ_JYDC01000018.1"/>
</dbReference>
<dbReference type="NCBIfam" id="TIGR00350">
    <property type="entry name" value="lytR_cpsA_psr"/>
    <property type="match status" value="1"/>
</dbReference>
<dbReference type="AlphaFoldDB" id="A0A161VKG3"/>
<dbReference type="Gene3D" id="3.40.630.190">
    <property type="entry name" value="LCP protein"/>
    <property type="match status" value="1"/>
</dbReference>
<dbReference type="InterPro" id="IPR004474">
    <property type="entry name" value="LytR_CpsA_psr"/>
</dbReference>
<evidence type="ECO:0000256" key="2">
    <source>
        <dbReference type="SAM" id="Phobius"/>
    </source>
</evidence>